<dbReference type="EMBL" id="CP017448">
    <property type="protein sequence ID" value="AOV17802.1"/>
    <property type="molecule type" value="Genomic_DNA"/>
</dbReference>
<protein>
    <recommendedName>
        <fullName evidence="4">DUF3301 domain-containing protein</fullName>
    </recommendedName>
</protein>
<dbReference type="AlphaFoldDB" id="A0A1D8KA11"/>
<evidence type="ECO:0000256" key="1">
    <source>
        <dbReference type="SAM" id="MobiDB-lite"/>
    </source>
</evidence>
<dbReference type="Proteomes" id="UP000095342">
    <property type="component" value="Chromosome"/>
</dbReference>
<dbReference type="RefSeq" id="WP_070073338.1">
    <property type="nucleotide sequence ID" value="NZ_CP017448.1"/>
</dbReference>
<evidence type="ECO:0000313" key="2">
    <source>
        <dbReference type="EMBL" id="AOV17802.1"/>
    </source>
</evidence>
<gene>
    <name evidence="2" type="ORF">BJI67_12755</name>
</gene>
<dbReference type="InterPro" id="IPR021732">
    <property type="entry name" value="DUF3301"/>
</dbReference>
<sequence length="128" mass="14171">MSLTLLGLLGVLVWWWVASLRAREAALTACRRACAREGVQLLDETIALHGLGLARDRDGRLRVRRTYVFEFSLGGDDRRRGEAVCLGRTAALVRGDWPHVDSAGNKEAETPLPGRVVPFRGRDGTPRH</sequence>
<organism evidence="2 3">
    <name type="scientific">Acidihalobacter aeolianus</name>
    <dbReference type="NCBI Taxonomy" id="2792603"/>
    <lineage>
        <taxon>Bacteria</taxon>
        <taxon>Pseudomonadati</taxon>
        <taxon>Pseudomonadota</taxon>
        <taxon>Gammaproteobacteria</taxon>
        <taxon>Chromatiales</taxon>
        <taxon>Ectothiorhodospiraceae</taxon>
        <taxon>Acidihalobacter</taxon>
    </lineage>
</organism>
<evidence type="ECO:0008006" key="4">
    <source>
        <dbReference type="Google" id="ProtNLM"/>
    </source>
</evidence>
<feature type="region of interest" description="Disordered" evidence="1">
    <location>
        <begin position="102"/>
        <end position="128"/>
    </location>
</feature>
<proteinExistence type="predicted"/>
<evidence type="ECO:0000313" key="3">
    <source>
        <dbReference type="Proteomes" id="UP000095342"/>
    </source>
</evidence>
<keyword evidence="3" id="KW-1185">Reference proteome</keyword>
<dbReference type="Pfam" id="PF11743">
    <property type="entry name" value="DUF3301"/>
    <property type="match status" value="1"/>
</dbReference>
<name>A0A1D8KA11_9GAMM</name>
<dbReference type="KEGG" id="aaeo:BJI67_12755"/>
<reference evidence="2 3" key="1">
    <citation type="submission" date="2016-09" db="EMBL/GenBank/DDBJ databases">
        <title>Acidihalobacter prosperus V6 (DSM14174).</title>
        <authorList>
            <person name="Khaleque H.N."/>
            <person name="Ramsay J.P."/>
            <person name="Murphy R.J.T."/>
            <person name="Kaksonen A.H."/>
            <person name="Boxall N.J."/>
            <person name="Watkin E.L.J."/>
        </authorList>
    </citation>
    <scope>NUCLEOTIDE SEQUENCE [LARGE SCALE GENOMIC DNA]</scope>
    <source>
        <strain evidence="2 3">V6</strain>
    </source>
</reference>
<accession>A0A1D8KA11</accession>